<protein>
    <submittedName>
        <fullName evidence="6">FAD/NAD(P)-binding domain-containing protein</fullName>
    </submittedName>
</protein>
<sequence length="545" mass="61442">MAPRQNDSTHTPVVIIGAGFSGLAMACQLKQQLDFHDFKIYDRAPKLGGTWYSNRYPGCGVDIPAAFYSLSFAPNPQFSRFFPKQQEILEYIGDVADQFNVTEHFVGSTEWVGADWQDDSCRWSLSLRETSTGRVFTHQCDILISAVGGLSNPNRLSLLGHDRFKGSIVHTAEWDPDISIEQRNVVVLGNGSSATQLVPTIAEKAKSATQFIRTPQYYVPSQNAPISEFWRSTFHGIPGVLKLFRALVFFYLETSVLQFSRTWLGSKMRKRASIECRRYIKECAPEEYWPLLFPSYELGCKRRVYDNDGYVATLHRDNVQVVDDPIVSLLEQAALTKSGKIYPADVIVLATGFSPTQHDVDLHGRSGYSRKGHWKRAGAMQAFNTVAMSGFPNFFYILGPNSGRGHTSTIYTVEVYVNLVIRLIEPVISRRASSVEVKRSSEENFNRQLRAGLEKTILNNACRSWYIDPKTEKNWFIYPWSSVKMWFSIRSDVTEDWIYQVSSTQPPIAPIPCLMASLTGAPSASSNRAISSKRAQPENPKKFDS</sequence>
<proteinExistence type="inferred from homology"/>
<evidence type="ECO:0000256" key="4">
    <source>
        <dbReference type="ARBA" id="ARBA00022827"/>
    </source>
</evidence>
<evidence type="ECO:0000256" key="2">
    <source>
        <dbReference type="ARBA" id="ARBA00010139"/>
    </source>
</evidence>
<dbReference type="Gene3D" id="3.50.50.60">
    <property type="entry name" value="FAD/NAD(P)-binding domain"/>
    <property type="match status" value="2"/>
</dbReference>
<feature type="compositionally biased region" description="Polar residues" evidence="5">
    <location>
        <begin position="520"/>
        <end position="534"/>
    </location>
</feature>
<gene>
    <name evidence="6" type="ORF">P168DRAFT_244439</name>
</gene>
<keyword evidence="7" id="KW-1185">Reference proteome</keyword>
<comment type="cofactor">
    <cofactor evidence="1">
        <name>FAD</name>
        <dbReference type="ChEBI" id="CHEBI:57692"/>
    </cofactor>
</comment>
<dbReference type="RefSeq" id="XP_024688949.1">
    <property type="nucleotide sequence ID" value="XM_024833930.1"/>
</dbReference>
<dbReference type="Proteomes" id="UP000234254">
    <property type="component" value="Unassembled WGS sequence"/>
</dbReference>
<evidence type="ECO:0000256" key="1">
    <source>
        <dbReference type="ARBA" id="ARBA00001974"/>
    </source>
</evidence>
<comment type="similarity">
    <text evidence="2">Belongs to the FAD-binding monooxygenase family.</text>
</comment>
<evidence type="ECO:0000256" key="5">
    <source>
        <dbReference type="SAM" id="MobiDB-lite"/>
    </source>
</evidence>
<dbReference type="PANTHER" id="PTHR42877">
    <property type="entry name" value="L-ORNITHINE N(5)-MONOOXYGENASE-RELATED"/>
    <property type="match status" value="1"/>
</dbReference>
<dbReference type="SUPFAM" id="SSF51905">
    <property type="entry name" value="FAD/NAD(P)-binding domain"/>
    <property type="match status" value="2"/>
</dbReference>
<dbReference type="PANTHER" id="PTHR42877:SF5">
    <property type="entry name" value="L-ORNITHINE N(5)-MONOOXYGENASE-RELATED"/>
    <property type="match status" value="1"/>
</dbReference>
<evidence type="ECO:0000313" key="7">
    <source>
        <dbReference type="Proteomes" id="UP000234254"/>
    </source>
</evidence>
<dbReference type="GeneID" id="36541454"/>
<keyword evidence="3" id="KW-0285">Flavoprotein</keyword>
<feature type="region of interest" description="Disordered" evidence="5">
    <location>
        <begin position="520"/>
        <end position="545"/>
    </location>
</feature>
<name>A0A2I1CRW4_ASPC2</name>
<evidence type="ECO:0000313" key="6">
    <source>
        <dbReference type="EMBL" id="PKY00355.1"/>
    </source>
</evidence>
<organism evidence="6 7">
    <name type="scientific">Aspergillus campestris (strain IBT 28561)</name>
    <dbReference type="NCBI Taxonomy" id="1392248"/>
    <lineage>
        <taxon>Eukaryota</taxon>
        <taxon>Fungi</taxon>
        <taxon>Dikarya</taxon>
        <taxon>Ascomycota</taxon>
        <taxon>Pezizomycotina</taxon>
        <taxon>Eurotiomycetes</taxon>
        <taxon>Eurotiomycetidae</taxon>
        <taxon>Eurotiales</taxon>
        <taxon>Aspergillaceae</taxon>
        <taxon>Aspergillus</taxon>
        <taxon>Aspergillus subgen. Circumdati</taxon>
    </lineage>
</organism>
<dbReference type="InterPro" id="IPR051209">
    <property type="entry name" value="FAD-bind_Monooxygenase_sf"/>
</dbReference>
<dbReference type="EMBL" id="MSFM01000015">
    <property type="protein sequence ID" value="PKY00355.1"/>
    <property type="molecule type" value="Genomic_DNA"/>
</dbReference>
<dbReference type="AlphaFoldDB" id="A0A2I1CRW4"/>
<reference evidence="6" key="1">
    <citation type="submission" date="2016-12" db="EMBL/GenBank/DDBJ databases">
        <title>The genomes of Aspergillus section Nigri reveals drivers in fungal speciation.</title>
        <authorList>
            <consortium name="DOE Joint Genome Institute"/>
            <person name="Vesth T.C."/>
            <person name="Nybo J."/>
            <person name="Theobald S."/>
            <person name="Brandl J."/>
            <person name="Frisvad J.C."/>
            <person name="Nielsen K.F."/>
            <person name="Lyhne E.K."/>
            <person name="Kogle M.E."/>
            <person name="Kuo A."/>
            <person name="Riley R."/>
            <person name="Clum A."/>
            <person name="Nolan M."/>
            <person name="Lipzen A."/>
            <person name="Salamov A."/>
            <person name="Henrissat B."/>
            <person name="Wiebenga A."/>
            <person name="De vries R.P."/>
            <person name="Grigoriev I.V."/>
            <person name="Mortensen U.H."/>
            <person name="Andersen M.R."/>
            <person name="Baker S.E."/>
        </authorList>
    </citation>
    <scope>NUCLEOTIDE SEQUENCE</scope>
    <source>
        <strain evidence="6">IBT 28561</strain>
    </source>
</reference>
<comment type="caution">
    <text evidence="6">The sequence shown here is derived from an EMBL/GenBank/DDBJ whole genome shotgun (WGS) entry which is preliminary data.</text>
</comment>
<accession>A0A2I1CRW4</accession>
<dbReference type="PROSITE" id="PS51257">
    <property type="entry name" value="PROKAR_LIPOPROTEIN"/>
    <property type="match status" value="1"/>
</dbReference>
<evidence type="ECO:0000256" key="3">
    <source>
        <dbReference type="ARBA" id="ARBA00022630"/>
    </source>
</evidence>
<dbReference type="VEuPathDB" id="FungiDB:P168DRAFT_244439"/>
<keyword evidence="4" id="KW-0274">FAD</keyword>
<dbReference type="InterPro" id="IPR036188">
    <property type="entry name" value="FAD/NAD-bd_sf"/>
</dbReference>
<dbReference type="Pfam" id="PF13450">
    <property type="entry name" value="NAD_binding_8"/>
    <property type="match status" value="1"/>
</dbReference>
<feature type="compositionally biased region" description="Basic and acidic residues" evidence="5">
    <location>
        <begin position="535"/>
        <end position="545"/>
    </location>
</feature>
<dbReference type="OrthoDB" id="74360at2759"/>